<dbReference type="Proteomes" id="UP001158598">
    <property type="component" value="Chromosome"/>
</dbReference>
<accession>A0AA35V2A6</accession>
<evidence type="ECO:0000313" key="1">
    <source>
        <dbReference type="EMBL" id="CAI8757774.1"/>
    </source>
</evidence>
<dbReference type="AlphaFoldDB" id="A0AA35V2A6"/>
<organism evidence="1 2">
    <name type="scientific">Methylococcus capsulatus</name>
    <dbReference type="NCBI Taxonomy" id="414"/>
    <lineage>
        <taxon>Bacteria</taxon>
        <taxon>Pseudomonadati</taxon>
        <taxon>Pseudomonadota</taxon>
        <taxon>Gammaproteobacteria</taxon>
        <taxon>Methylococcales</taxon>
        <taxon>Methylococcaceae</taxon>
        <taxon>Methylococcus</taxon>
    </lineage>
</organism>
<gene>
    <name evidence="1" type="ORF">MCNOR_0779</name>
</gene>
<evidence type="ECO:0000313" key="2">
    <source>
        <dbReference type="Proteomes" id="UP001158598"/>
    </source>
</evidence>
<proteinExistence type="predicted"/>
<dbReference type="EMBL" id="OX458332">
    <property type="protein sequence ID" value="CAI8757774.1"/>
    <property type="molecule type" value="Genomic_DNA"/>
</dbReference>
<sequence>MVRGYVEREKMMCGRMNRVRAAYFGLGLKQLLKIILNDSPALFPISVLLSGNQLHCRMVDSVYRAVQC</sequence>
<name>A0AA35V2A6_METCP</name>
<reference evidence="1" key="1">
    <citation type="submission" date="2023-03" db="EMBL/GenBank/DDBJ databases">
        <authorList>
            <person name="Pearce D."/>
        </authorList>
    </citation>
    <scope>NUCLEOTIDE SEQUENCE</scope>
    <source>
        <strain evidence="1">Mc</strain>
    </source>
</reference>
<protein>
    <submittedName>
        <fullName evidence="1">Uncharacterized protein</fullName>
    </submittedName>
</protein>